<evidence type="ECO:0000313" key="2">
    <source>
        <dbReference type="Proteomes" id="UP000044602"/>
    </source>
</evidence>
<accession>A0A0G4MAX3</accession>
<dbReference type="EMBL" id="CVQH01021751">
    <property type="protein sequence ID" value="CRK31437.1"/>
    <property type="molecule type" value="Genomic_DNA"/>
</dbReference>
<dbReference type="Proteomes" id="UP000044602">
    <property type="component" value="Unassembled WGS sequence"/>
</dbReference>
<sequence>MMLKNALGIRGKPMVCGIFPQPSSLGCRCAEAEAHLN</sequence>
<dbReference type="AlphaFoldDB" id="A0A0G4MAX3"/>
<gene>
    <name evidence="1" type="ORF">BN1708_005440</name>
</gene>
<proteinExistence type="predicted"/>
<keyword evidence="2" id="KW-1185">Reference proteome</keyword>
<reference evidence="1 2" key="1">
    <citation type="submission" date="2015-05" db="EMBL/GenBank/DDBJ databases">
        <authorList>
            <person name="Wang D.B."/>
            <person name="Wang M."/>
        </authorList>
    </citation>
    <scope>NUCLEOTIDE SEQUENCE [LARGE SCALE GENOMIC DNA]</scope>
    <source>
        <strain evidence="1">VL1</strain>
    </source>
</reference>
<evidence type="ECO:0000313" key="1">
    <source>
        <dbReference type="EMBL" id="CRK31437.1"/>
    </source>
</evidence>
<name>A0A0G4MAX3_VERLO</name>
<organism evidence="1 2">
    <name type="scientific">Verticillium longisporum</name>
    <name type="common">Verticillium dahliae var. longisporum</name>
    <dbReference type="NCBI Taxonomy" id="100787"/>
    <lineage>
        <taxon>Eukaryota</taxon>
        <taxon>Fungi</taxon>
        <taxon>Dikarya</taxon>
        <taxon>Ascomycota</taxon>
        <taxon>Pezizomycotina</taxon>
        <taxon>Sordariomycetes</taxon>
        <taxon>Hypocreomycetidae</taxon>
        <taxon>Glomerellales</taxon>
        <taxon>Plectosphaerellaceae</taxon>
        <taxon>Verticillium</taxon>
    </lineage>
</organism>
<dbReference type="PROSITE" id="PS51257">
    <property type="entry name" value="PROKAR_LIPOPROTEIN"/>
    <property type="match status" value="1"/>
</dbReference>
<protein>
    <submittedName>
        <fullName evidence="1">Uncharacterized protein</fullName>
    </submittedName>
</protein>